<gene>
    <name evidence="1" type="ORF">PRZ03_05065</name>
</gene>
<name>A0ABT5KAP0_9BURK</name>
<dbReference type="Proteomes" id="UP001221189">
    <property type="component" value="Unassembled WGS sequence"/>
</dbReference>
<protein>
    <submittedName>
        <fullName evidence="1">Uncharacterized protein</fullName>
    </submittedName>
</protein>
<dbReference type="RefSeq" id="WP_273599287.1">
    <property type="nucleotide sequence ID" value="NZ_JAQQXT010000002.1"/>
</dbReference>
<comment type="caution">
    <text evidence="1">The sequence shown here is derived from an EMBL/GenBank/DDBJ whole genome shotgun (WGS) entry which is preliminary data.</text>
</comment>
<accession>A0ABT5KAP0</accession>
<dbReference type="EMBL" id="JAQQXT010000002">
    <property type="protein sequence ID" value="MDC8770933.1"/>
    <property type="molecule type" value="Genomic_DNA"/>
</dbReference>
<dbReference type="Pfam" id="PF20213">
    <property type="entry name" value="DUF6573"/>
    <property type="match status" value="1"/>
</dbReference>
<organism evidence="1 2">
    <name type="scientific">Roseateles albus</name>
    <dbReference type="NCBI Taxonomy" id="2987525"/>
    <lineage>
        <taxon>Bacteria</taxon>
        <taxon>Pseudomonadati</taxon>
        <taxon>Pseudomonadota</taxon>
        <taxon>Betaproteobacteria</taxon>
        <taxon>Burkholderiales</taxon>
        <taxon>Sphaerotilaceae</taxon>
        <taxon>Roseateles</taxon>
    </lineage>
</organism>
<proteinExistence type="predicted"/>
<keyword evidence="2" id="KW-1185">Reference proteome</keyword>
<dbReference type="InterPro" id="IPR046480">
    <property type="entry name" value="DUF6573"/>
</dbReference>
<sequence length="128" mass="13776">MMESEDLIYSYSRAQAISDGVLLDVTDLAKEAGFRYPVALTSAAWADCVAWRAASRLNGQSEAGRLWDVLTMARLAIRKAGGNQVSFGVRVVPQHDSAGKPQLVSLKMVVGPGDELEPVITLMLPGED</sequence>
<reference evidence="1 2" key="1">
    <citation type="submission" date="2022-10" db="EMBL/GenBank/DDBJ databases">
        <title>Paucibacter sp. hw1 Genome sequencing.</title>
        <authorList>
            <person name="Park S."/>
        </authorList>
    </citation>
    <scope>NUCLEOTIDE SEQUENCE [LARGE SCALE GENOMIC DNA]</scope>
    <source>
        <strain evidence="2">hw1</strain>
    </source>
</reference>
<evidence type="ECO:0000313" key="1">
    <source>
        <dbReference type="EMBL" id="MDC8770933.1"/>
    </source>
</evidence>
<evidence type="ECO:0000313" key="2">
    <source>
        <dbReference type="Proteomes" id="UP001221189"/>
    </source>
</evidence>